<reference evidence="6 7" key="1">
    <citation type="submission" date="2015-02" db="EMBL/GenBank/DDBJ databases">
        <title>Single-cell genomics of uncultivated deep-branching MTB reveals a conserved set of magnetosome genes.</title>
        <authorList>
            <person name="Kolinko S."/>
            <person name="Richter M."/>
            <person name="Glockner F.O."/>
            <person name="Brachmann A."/>
            <person name="Schuler D."/>
        </authorList>
    </citation>
    <scope>NUCLEOTIDE SEQUENCE [LARGE SCALE GENOMIC DNA]</scope>
    <source>
        <strain evidence="6">TM-1</strain>
    </source>
</reference>
<dbReference type="InterPro" id="IPR036909">
    <property type="entry name" value="Cyt_c-like_dom_sf"/>
</dbReference>
<dbReference type="EMBL" id="LACI01002454">
    <property type="protein sequence ID" value="KJU81999.1"/>
    <property type="molecule type" value="Genomic_DNA"/>
</dbReference>
<dbReference type="Pfam" id="PF13442">
    <property type="entry name" value="Cytochrome_CBB3"/>
    <property type="match status" value="1"/>
</dbReference>
<evidence type="ECO:0000256" key="3">
    <source>
        <dbReference type="ARBA" id="ARBA00023004"/>
    </source>
</evidence>
<feature type="domain" description="Cytochrome c" evidence="5">
    <location>
        <begin position="27"/>
        <end position="130"/>
    </location>
</feature>
<feature type="domain" description="Cytochrome c" evidence="5">
    <location>
        <begin position="155"/>
        <end position="250"/>
    </location>
</feature>
<keyword evidence="2 4" id="KW-0479">Metal-binding</keyword>
<accession>A0A0F3GJ61</accession>
<proteinExistence type="predicted"/>
<dbReference type="SUPFAM" id="SSF46626">
    <property type="entry name" value="Cytochrome c"/>
    <property type="match status" value="2"/>
</dbReference>
<evidence type="ECO:0000256" key="4">
    <source>
        <dbReference type="PROSITE-ProRule" id="PRU00433"/>
    </source>
</evidence>
<evidence type="ECO:0000313" key="7">
    <source>
        <dbReference type="Proteomes" id="UP000033423"/>
    </source>
</evidence>
<dbReference type="Pfam" id="PF00034">
    <property type="entry name" value="Cytochrom_C"/>
    <property type="match status" value="1"/>
</dbReference>
<dbReference type="PANTHER" id="PTHR35008:SF8">
    <property type="entry name" value="ALCOHOL DEHYDROGENASE CYTOCHROME C SUBUNIT"/>
    <property type="match status" value="1"/>
</dbReference>
<dbReference type="InterPro" id="IPR009056">
    <property type="entry name" value="Cyt_c-like_dom"/>
</dbReference>
<protein>
    <submittedName>
        <fullName evidence="6">Cytochrome c, class I</fullName>
    </submittedName>
</protein>
<evidence type="ECO:0000259" key="5">
    <source>
        <dbReference type="PROSITE" id="PS51007"/>
    </source>
</evidence>
<dbReference type="Gene3D" id="1.10.760.10">
    <property type="entry name" value="Cytochrome c-like domain"/>
    <property type="match status" value="2"/>
</dbReference>
<organism evidence="6 7">
    <name type="scientific">Candidatus Magnetobacterium bavaricum</name>
    <dbReference type="NCBI Taxonomy" id="29290"/>
    <lineage>
        <taxon>Bacteria</taxon>
        <taxon>Pseudomonadati</taxon>
        <taxon>Nitrospirota</taxon>
        <taxon>Thermodesulfovibrionia</taxon>
        <taxon>Thermodesulfovibrionales</taxon>
        <taxon>Candidatus Magnetobacteriaceae</taxon>
        <taxon>Candidatus Magnetobacterium</taxon>
    </lineage>
</organism>
<gene>
    <name evidence="6" type="ORF">MBAV_005817</name>
</gene>
<keyword evidence="3 4" id="KW-0408">Iron</keyword>
<sequence length="254" mass="28563">MMRKNLVLVATMCTLLFAFVVGEVYGADLALGKRVFQSRCAFCHGQKGDGNGYADFVYKTNEKGKIWKLYPRDFTQGVFRFRSTSTGSLPTDEDLIRLVKVGIPRSSMPPTRDLSDAERKAVVDYIKTLSKRWKDEGQGTAIEIGKKPEWVGSPESVEKGAQVWKDMKCWECHGEKGRGDGTKSDELKDDQKKAILPFDFTIGALKRGTTDEDIYLAYTTGLDGSGMPSYEDSLDNEKRWHLVSYTKKLMGKIK</sequence>
<evidence type="ECO:0000256" key="1">
    <source>
        <dbReference type="ARBA" id="ARBA00022617"/>
    </source>
</evidence>
<dbReference type="GO" id="GO:0020037">
    <property type="term" value="F:heme binding"/>
    <property type="evidence" value="ECO:0007669"/>
    <property type="project" value="InterPro"/>
</dbReference>
<dbReference type="GO" id="GO:0046872">
    <property type="term" value="F:metal ion binding"/>
    <property type="evidence" value="ECO:0007669"/>
    <property type="project" value="UniProtKB-KW"/>
</dbReference>
<dbReference type="AlphaFoldDB" id="A0A0F3GJ61"/>
<dbReference type="PROSITE" id="PS51007">
    <property type="entry name" value="CYTC"/>
    <property type="match status" value="2"/>
</dbReference>
<evidence type="ECO:0000256" key="2">
    <source>
        <dbReference type="ARBA" id="ARBA00022723"/>
    </source>
</evidence>
<keyword evidence="7" id="KW-1185">Reference proteome</keyword>
<dbReference type="PANTHER" id="PTHR35008">
    <property type="entry name" value="BLL4482 PROTEIN-RELATED"/>
    <property type="match status" value="1"/>
</dbReference>
<keyword evidence="1 4" id="KW-0349">Heme</keyword>
<dbReference type="GO" id="GO:0009055">
    <property type="term" value="F:electron transfer activity"/>
    <property type="evidence" value="ECO:0007669"/>
    <property type="project" value="InterPro"/>
</dbReference>
<evidence type="ECO:0000313" key="6">
    <source>
        <dbReference type="EMBL" id="KJU81999.1"/>
    </source>
</evidence>
<dbReference type="InterPro" id="IPR051459">
    <property type="entry name" value="Cytochrome_c-type_DH"/>
</dbReference>
<name>A0A0F3GJ61_9BACT</name>
<dbReference type="Proteomes" id="UP000033423">
    <property type="component" value="Unassembled WGS sequence"/>
</dbReference>
<comment type="caution">
    <text evidence="6">The sequence shown here is derived from an EMBL/GenBank/DDBJ whole genome shotgun (WGS) entry which is preliminary data.</text>
</comment>